<dbReference type="KEGG" id="caua:113094532"/>
<evidence type="ECO:0000313" key="3">
    <source>
        <dbReference type="RefSeq" id="XP_026115894.1"/>
    </source>
</evidence>
<dbReference type="RefSeq" id="XP_026122037.1">
    <property type="nucleotide sequence ID" value="XM_026266252.1"/>
</dbReference>
<keyword evidence="2" id="KW-1185">Reference proteome</keyword>
<dbReference type="PANTHER" id="PTHR31025">
    <property type="entry name" value="SI:CH211-196P9.1-RELATED"/>
    <property type="match status" value="1"/>
</dbReference>
<dbReference type="AlphaFoldDB" id="A0A6P6PMR5"/>
<evidence type="ECO:0000313" key="2">
    <source>
        <dbReference type="Proteomes" id="UP000515129"/>
    </source>
</evidence>
<gene>
    <name evidence="4" type="primary">LOC113105120</name>
    <name evidence="3" type="synonym">LOC113094532</name>
</gene>
<accession>A0A6P6PMR5</accession>
<protein>
    <submittedName>
        <fullName evidence="3">Uncharacterized protein LOC113094532 isoform X1</fullName>
    </submittedName>
    <submittedName>
        <fullName evidence="4">Uncharacterized protein LOC113105120 isoform X1</fullName>
    </submittedName>
</protein>
<dbReference type="GeneID" id="113105120"/>
<evidence type="ECO:0000313" key="4">
    <source>
        <dbReference type="RefSeq" id="XP_026122037.1"/>
    </source>
</evidence>
<organism evidence="2 4">
    <name type="scientific">Carassius auratus</name>
    <name type="common">Goldfish</name>
    <dbReference type="NCBI Taxonomy" id="7957"/>
    <lineage>
        <taxon>Eukaryota</taxon>
        <taxon>Metazoa</taxon>
        <taxon>Chordata</taxon>
        <taxon>Craniata</taxon>
        <taxon>Vertebrata</taxon>
        <taxon>Euteleostomi</taxon>
        <taxon>Actinopterygii</taxon>
        <taxon>Neopterygii</taxon>
        <taxon>Teleostei</taxon>
        <taxon>Ostariophysi</taxon>
        <taxon>Cypriniformes</taxon>
        <taxon>Cyprinidae</taxon>
        <taxon>Cyprininae</taxon>
        <taxon>Carassius</taxon>
    </lineage>
</organism>
<dbReference type="OrthoDB" id="8595960at2759"/>
<name>A0A6P6PMR5_CARAU</name>
<sequence>MFKGTMADIATVRLLIILNEDNSVRMELRNGIPNSVEELIEEVKNACGLGGHIRLQYKDTDFGNLFVNLTSTTVIKDLSVIKVVQLDPDTTTIVLYPVDPTISSIPSGGQDSEDSSPGSAHIDDTIILSSCSSESLRTQQWPKVFPIPLFSYDTECQLQRGNEEYTRSKSRLTPCSKMLSDILEKVAEKVYTYKAYPTDADFSDVAEALTRKHPCLRESGSFNESYGWKQRLKVKMSNYRTLLRAHGTAAELTVNSLKSKSPGEAYPAKNLKRPRRAEVNHFPPLPSGETPESLEQERISLLAELQQRNNRQAIKEKMAKTFGYRRQEIVHKKPSIEDVFERWPALFQMEEINAEFIRITTVPLETKFLAQLDKHSTKLLEVIRSKGGVVKEKTSRTLQVLDEPVDISIRRECILKSLMIYLGEPVEHLFKEYQDNEVEELEQTTMAIFITGKEDPLHPPKDIKIVVEGKEVLNELPSVATAFAMVFGLIYTLNLKYPKRLQFTFEFVQKVLMELDGKKMTPKVTRLTTQLYKN</sequence>
<dbReference type="KEGG" id="caua:113105120"/>
<evidence type="ECO:0000256" key="1">
    <source>
        <dbReference type="SAM" id="MobiDB-lite"/>
    </source>
</evidence>
<proteinExistence type="predicted"/>
<dbReference type="PANTHER" id="PTHR31025:SF27">
    <property type="entry name" value="SI:CH211-193K19.2-RELATED"/>
    <property type="match status" value="1"/>
</dbReference>
<feature type="region of interest" description="Disordered" evidence="1">
    <location>
        <begin position="258"/>
        <end position="293"/>
    </location>
</feature>
<dbReference type="RefSeq" id="XP_026115894.1">
    <property type="nucleotide sequence ID" value="XM_026260109.1"/>
</dbReference>
<dbReference type="Proteomes" id="UP000515129">
    <property type="component" value="Chromosome 1"/>
</dbReference>
<reference evidence="3 4" key="1">
    <citation type="submission" date="2025-04" db="UniProtKB">
        <authorList>
            <consortium name="RefSeq"/>
        </authorList>
    </citation>
    <scope>IDENTIFICATION</scope>
    <source>
        <strain evidence="3 4">Wakin</strain>
        <tissue evidence="3 4">Muscle</tissue>
    </source>
</reference>